<comment type="caution">
    <text evidence="2">The sequence shown here is derived from an EMBL/GenBank/DDBJ whole genome shotgun (WGS) entry which is preliminary data.</text>
</comment>
<evidence type="ECO:0000313" key="3">
    <source>
        <dbReference type="Proteomes" id="UP000030401"/>
    </source>
</evidence>
<dbReference type="OrthoDB" id="147801at2"/>
<name>A0A0A5FWF7_9BACI</name>
<reference evidence="2 3" key="1">
    <citation type="submission" date="2013-08" db="EMBL/GenBank/DDBJ databases">
        <authorList>
            <person name="Huang J."/>
            <person name="Wang G."/>
        </authorList>
    </citation>
    <scope>NUCLEOTIDE SEQUENCE [LARGE SCALE GENOMIC DNA]</scope>
    <source>
        <strain evidence="2 3">JSM 072002</strain>
    </source>
</reference>
<dbReference type="STRING" id="1385512.N784_10035"/>
<evidence type="ECO:0000256" key="1">
    <source>
        <dbReference type="SAM" id="Coils"/>
    </source>
</evidence>
<dbReference type="RefSeq" id="WP_036835736.1">
    <property type="nucleotide sequence ID" value="NZ_AVPG01000026.1"/>
</dbReference>
<feature type="coiled-coil region" evidence="1">
    <location>
        <begin position="13"/>
        <end position="43"/>
    </location>
</feature>
<dbReference type="eggNOG" id="COG2427">
    <property type="taxonomic scope" value="Bacteria"/>
</dbReference>
<dbReference type="PANTHER" id="PTHR38433:SF1">
    <property type="entry name" value="DUF1641 DOMAIN-CONTAINING PROTEIN"/>
    <property type="match status" value="1"/>
</dbReference>
<keyword evidence="3" id="KW-1185">Reference proteome</keyword>
<dbReference type="EMBL" id="AVPG01000026">
    <property type="protein sequence ID" value="KGX85116.1"/>
    <property type="molecule type" value="Genomic_DNA"/>
</dbReference>
<accession>A0A0A5FWF7</accession>
<dbReference type="Pfam" id="PF07849">
    <property type="entry name" value="DUF1641"/>
    <property type="match status" value="1"/>
</dbReference>
<dbReference type="AlphaFoldDB" id="A0A0A5FWF7"/>
<protein>
    <recommendedName>
        <fullName evidence="4">DUF1641 domain-containing protein</fullName>
    </recommendedName>
</protein>
<dbReference type="PANTHER" id="PTHR38433">
    <property type="match status" value="1"/>
</dbReference>
<sequence length="159" mass="17893">MAKPITMIKRVTMSKEEMKLQKQERLENKLAENSESLEKVVELMKVLDDAGALDILVSLVRHRDDALENITKEANKERYAKVLENLSGFLFLLGELDVEKVTTLTGRINKGMEGAIQGSETEERTSVLDLAKALKDPEINRGITMMLHMLKGLGKQPEK</sequence>
<proteinExistence type="predicted"/>
<evidence type="ECO:0008006" key="4">
    <source>
        <dbReference type="Google" id="ProtNLM"/>
    </source>
</evidence>
<gene>
    <name evidence="2" type="ORF">N784_10035</name>
</gene>
<keyword evidence="1" id="KW-0175">Coiled coil</keyword>
<organism evidence="2 3">
    <name type="scientific">Pontibacillus litoralis JSM 072002</name>
    <dbReference type="NCBI Taxonomy" id="1385512"/>
    <lineage>
        <taxon>Bacteria</taxon>
        <taxon>Bacillati</taxon>
        <taxon>Bacillota</taxon>
        <taxon>Bacilli</taxon>
        <taxon>Bacillales</taxon>
        <taxon>Bacillaceae</taxon>
        <taxon>Pontibacillus</taxon>
    </lineage>
</organism>
<dbReference type="Proteomes" id="UP000030401">
    <property type="component" value="Unassembled WGS sequence"/>
</dbReference>
<dbReference type="InterPro" id="IPR012440">
    <property type="entry name" value="DUF1641"/>
</dbReference>
<evidence type="ECO:0000313" key="2">
    <source>
        <dbReference type="EMBL" id="KGX85116.1"/>
    </source>
</evidence>